<dbReference type="InterPro" id="IPR011009">
    <property type="entry name" value="Kinase-like_dom_sf"/>
</dbReference>
<dbReference type="PANTHER" id="PTHR11012:SF55">
    <property type="entry name" value="BHLH DOMAIN-CONTAINING PROTEIN"/>
    <property type="match status" value="1"/>
</dbReference>
<keyword evidence="3" id="KW-1185">Reference proteome</keyword>
<dbReference type="Proteomes" id="UP001329430">
    <property type="component" value="Chromosome 5"/>
</dbReference>
<dbReference type="InterPro" id="IPR004119">
    <property type="entry name" value="EcKL"/>
</dbReference>
<feature type="domain" description="CHK kinase-like" evidence="1">
    <location>
        <begin position="133"/>
        <end position="324"/>
    </location>
</feature>
<gene>
    <name evidence="2" type="ORF">RI129_007458</name>
</gene>
<organism evidence="2 3">
    <name type="scientific">Pyrocoelia pectoralis</name>
    <dbReference type="NCBI Taxonomy" id="417401"/>
    <lineage>
        <taxon>Eukaryota</taxon>
        <taxon>Metazoa</taxon>
        <taxon>Ecdysozoa</taxon>
        <taxon>Arthropoda</taxon>
        <taxon>Hexapoda</taxon>
        <taxon>Insecta</taxon>
        <taxon>Pterygota</taxon>
        <taxon>Neoptera</taxon>
        <taxon>Endopterygota</taxon>
        <taxon>Coleoptera</taxon>
        <taxon>Polyphaga</taxon>
        <taxon>Elateriformia</taxon>
        <taxon>Elateroidea</taxon>
        <taxon>Lampyridae</taxon>
        <taxon>Lampyrinae</taxon>
        <taxon>Pyrocoelia</taxon>
    </lineage>
</organism>
<evidence type="ECO:0000313" key="3">
    <source>
        <dbReference type="Proteomes" id="UP001329430"/>
    </source>
</evidence>
<dbReference type="EMBL" id="JAVRBK010000005">
    <property type="protein sequence ID" value="KAK5643613.1"/>
    <property type="molecule type" value="Genomic_DNA"/>
</dbReference>
<dbReference type="AlphaFoldDB" id="A0AAN7ZLF7"/>
<dbReference type="SUPFAM" id="SSF56112">
    <property type="entry name" value="Protein kinase-like (PK-like)"/>
    <property type="match status" value="1"/>
</dbReference>
<protein>
    <recommendedName>
        <fullName evidence="1">CHK kinase-like domain-containing protein</fullName>
    </recommendedName>
</protein>
<sequence length="405" mass="46692">MEGEREANELEKLLECAIPPGNQMVDYSLNPLVKFGEDYGVVSINTEILTQNSGKETLEKVNVTIKACTKSGRIQRIFPNGLEIEILFYKNILPAMKQFVVDRGGCRLLDFFPKFHAARNSLKSDMFDEDAILLIENVEENGFRATSDFDFETTKNIIRDLAIFHAIPIAFKSINFDKFNAEIMSHLQHKRMFKNISQKSENELLDVAIKAAQLSPEGEDLLPRVVKSISGNVLYFSSDHLTTESEQFSTVIHNNLCLSSVVTKFENDVPVQSKFISFNMLEYGSLARDLVFVLLSSVNIDVLKESYFEFVTYYYNIFISVLMELNCDTHQFTLELLHEEINFVASKMEFFHLMVVTSHLYGQRKEVEPNEDDTEIDYFLQVEPNERCLQRIHEIILFFGKKCWI</sequence>
<reference evidence="2 3" key="1">
    <citation type="journal article" date="2024" name="Insects">
        <title>An Improved Chromosome-Level Genome Assembly of the Firefly Pyrocoelia pectoralis.</title>
        <authorList>
            <person name="Fu X."/>
            <person name="Meyer-Rochow V.B."/>
            <person name="Ballantyne L."/>
            <person name="Zhu X."/>
        </authorList>
    </citation>
    <scope>NUCLEOTIDE SEQUENCE [LARGE SCALE GENOMIC DNA]</scope>
    <source>
        <strain evidence="2">XCY_ONT2</strain>
    </source>
</reference>
<proteinExistence type="predicted"/>
<dbReference type="InterPro" id="IPR015897">
    <property type="entry name" value="CHK_kinase-like"/>
</dbReference>
<dbReference type="Pfam" id="PF02958">
    <property type="entry name" value="EcKL"/>
    <property type="match status" value="1"/>
</dbReference>
<name>A0AAN7ZLF7_9COLE</name>
<evidence type="ECO:0000313" key="2">
    <source>
        <dbReference type="EMBL" id="KAK5643613.1"/>
    </source>
</evidence>
<dbReference type="PANTHER" id="PTHR11012">
    <property type="entry name" value="PROTEIN KINASE-LIKE DOMAIN-CONTAINING"/>
    <property type="match status" value="1"/>
</dbReference>
<evidence type="ECO:0000259" key="1">
    <source>
        <dbReference type="SMART" id="SM00587"/>
    </source>
</evidence>
<dbReference type="SMART" id="SM00587">
    <property type="entry name" value="CHK"/>
    <property type="match status" value="1"/>
</dbReference>
<accession>A0AAN7ZLF7</accession>
<comment type="caution">
    <text evidence="2">The sequence shown here is derived from an EMBL/GenBank/DDBJ whole genome shotgun (WGS) entry which is preliminary data.</text>
</comment>